<feature type="transmembrane region" description="Helical" evidence="2">
    <location>
        <begin position="129"/>
        <end position="149"/>
    </location>
</feature>
<reference evidence="3 5" key="1">
    <citation type="submission" date="2008-03" db="EMBL/GenBank/DDBJ databases">
        <title>Annotation of Ixodes scapularis.</title>
        <authorList>
            <consortium name="Ixodes scapularis Genome Project Consortium"/>
            <person name="Caler E."/>
            <person name="Hannick L.I."/>
            <person name="Bidwell S."/>
            <person name="Joardar V."/>
            <person name="Thiagarajan M."/>
            <person name="Amedeo P."/>
            <person name="Galinsky K.J."/>
            <person name="Schobel S."/>
            <person name="Inman J."/>
            <person name="Hostetler J."/>
            <person name="Miller J."/>
            <person name="Hammond M."/>
            <person name="Megy K."/>
            <person name="Lawson D."/>
            <person name="Kodira C."/>
            <person name="Sutton G."/>
            <person name="Meyer J."/>
            <person name="Hill C.A."/>
            <person name="Birren B."/>
            <person name="Nene V."/>
            <person name="Collins F."/>
            <person name="Alarcon-Chaidez F."/>
            <person name="Wikel S."/>
            <person name="Strausberg R."/>
        </authorList>
    </citation>
    <scope>NUCLEOTIDE SEQUENCE [LARGE SCALE GENOMIC DNA]</scope>
    <source>
        <strain evidence="5">Wikel</strain>
        <strain evidence="3">Wikel colony</strain>
    </source>
</reference>
<accession>B7Q966</accession>
<dbReference type="EMBL" id="ABJB010365635">
    <property type="status" value="NOT_ANNOTATED_CDS"/>
    <property type="molecule type" value="Genomic_DNA"/>
</dbReference>
<evidence type="ECO:0000313" key="3">
    <source>
        <dbReference type="EMBL" id="EEC15388.1"/>
    </source>
</evidence>
<feature type="compositionally biased region" description="Low complexity" evidence="1">
    <location>
        <begin position="18"/>
        <end position="38"/>
    </location>
</feature>
<gene>
    <name evidence="3" type="ORF">IscW_ISCW011246</name>
</gene>
<keyword evidence="5" id="KW-1185">Reference proteome</keyword>
<dbReference type="Proteomes" id="UP000001555">
    <property type="component" value="Unassembled WGS sequence"/>
</dbReference>
<organism>
    <name type="scientific">Ixodes scapularis</name>
    <name type="common">Black-legged tick</name>
    <name type="synonym">Deer tick</name>
    <dbReference type="NCBI Taxonomy" id="6945"/>
    <lineage>
        <taxon>Eukaryota</taxon>
        <taxon>Metazoa</taxon>
        <taxon>Ecdysozoa</taxon>
        <taxon>Arthropoda</taxon>
        <taxon>Chelicerata</taxon>
        <taxon>Arachnida</taxon>
        <taxon>Acari</taxon>
        <taxon>Parasitiformes</taxon>
        <taxon>Ixodida</taxon>
        <taxon>Ixodoidea</taxon>
        <taxon>Ixodidae</taxon>
        <taxon>Ixodinae</taxon>
        <taxon>Ixodes</taxon>
    </lineage>
</organism>
<keyword evidence="2" id="KW-0472">Membrane</keyword>
<name>B7Q966_IXOSC</name>
<evidence type="ECO:0000313" key="5">
    <source>
        <dbReference type="Proteomes" id="UP000001555"/>
    </source>
</evidence>
<dbReference type="HOGENOM" id="CLU_1202436_0_0_1"/>
<dbReference type="PaxDb" id="6945-B7Q966"/>
<proteinExistence type="predicted"/>
<dbReference type="EMBL" id="ABJB011011451">
    <property type="status" value="NOT_ANNOTATED_CDS"/>
    <property type="molecule type" value="Genomic_DNA"/>
</dbReference>
<dbReference type="EMBL" id="DS887663">
    <property type="protein sequence ID" value="EEC15388.1"/>
    <property type="molecule type" value="Genomic_DNA"/>
</dbReference>
<protein>
    <submittedName>
        <fullName evidence="3 4">Uncharacterized protein</fullName>
    </submittedName>
</protein>
<feature type="region of interest" description="Disordered" evidence="1">
    <location>
        <begin position="1"/>
        <end position="67"/>
    </location>
</feature>
<reference evidence="4" key="2">
    <citation type="submission" date="2020-05" db="UniProtKB">
        <authorList>
            <consortium name="EnsemblMetazoa"/>
        </authorList>
    </citation>
    <scope>IDENTIFICATION</scope>
    <source>
        <strain evidence="4">wikel</strain>
    </source>
</reference>
<dbReference type="VEuPathDB" id="VectorBase:ISCW011246"/>
<keyword evidence="2" id="KW-0812">Transmembrane</keyword>
<feature type="transmembrane region" description="Helical" evidence="2">
    <location>
        <begin position="181"/>
        <end position="204"/>
    </location>
</feature>
<dbReference type="EnsemblMetazoa" id="ISCW011246-RA">
    <property type="protein sequence ID" value="ISCW011246-PA"/>
    <property type="gene ID" value="ISCW011246"/>
</dbReference>
<dbReference type="AlphaFoldDB" id="B7Q966"/>
<keyword evidence="2" id="KW-1133">Transmembrane helix</keyword>
<evidence type="ECO:0000313" key="4">
    <source>
        <dbReference type="EnsemblMetazoa" id="ISCW011246-PA"/>
    </source>
</evidence>
<dbReference type="OrthoDB" id="6159456at2759"/>
<dbReference type="InParanoid" id="B7Q966"/>
<feature type="non-terminal residue" evidence="3">
    <location>
        <position position="1"/>
    </location>
</feature>
<sequence length="231" mass="23985">ESRPSERRGSHPPPSRPPSARTCFSEASTPSSVSSVTEQRPRNPPLRAALGAATTDDDGTGSGRAARLPLSVSRVASAASAEVGGRGGSEACACPDGMRTGVNGTLLAAPALLPVEGGPSPLHLLSTSAAATLGLVLNAYILTVLLPLARVCPYTYRAARCVCVAQCAGNGPLELGYALSYVWLALVFPASLIAASNLQVLLIARTHRHRIVAAIYEICHVYDTVLIDQSY</sequence>
<dbReference type="VEuPathDB" id="VectorBase:ISCP_000485"/>
<evidence type="ECO:0000256" key="2">
    <source>
        <dbReference type="SAM" id="Phobius"/>
    </source>
</evidence>
<dbReference type="VEuPathDB" id="VectorBase:ISCI011246"/>
<evidence type="ECO:0000256" key="1">
    <source>
        <dbReference type="SAM" id="MobiDB-lite"/>
    </source>
</evidence>